<gene>
    <name evidence="1" type="ORF">HHL22_23455</name>
</gene>
<dbReference type="AlphaFoldDB" id="A0A7Y0AIU7"/>
<comment type="caution">
    <text evidence="1">The sequence shown here is derived from an EMBL/GenBank/DDBJ whole genome shotgun (WGS) entry which is preliminary data.</text>
</comment>
<dbReference type="EMBL" id="JABBGH010000006">
    <property type="protein sequence ID" value="NML68168.1"/>
    <property type="molecule type" value="Genomic_DNA"/>
</dbReference>
<proteinExistence type="predicted"/>
<dbReference type="Proteomes" id="UP000559626">
    <property type="component" value="Unassembled WGS sequence"/>
</dbReference>
<evidence type="ECO:0000313" key="1">
    <source>
        <dbReference type="EMBL" id="NML68168.1"/>
    </source>
</evidence>
<dbReference type="RefSeq" id="WP_169533875.1">
    <property type="nucleotide sequence ID" value="NZ_JABBGH010000006.1"/>
</dbReference>
<reference evidence="1 2" key="1">
    <citation type="submission" date="2020-04" db="EMBL/GenBank/DDBJ databases">
        <title>Hymenobacter polaris sp. nov., isolated from Arctic soil.</title>
        <authorList>
            <person name="Dahal R.H."/>
        </authorList>
    </citation>
    <scope>NUCLEOTIDE SEQUENCE [LARGE SCALE GENOMIC DNA]</scope>
    <source>
        <strain evidence="1 2">RP-2-7</strain>
    </source>
</reference>
<sequence length="111" mass="12417">MPPTTQHPLNSPVFAPQLAYLAVEQEPIDSTEAQRLEQLRQLIGAAPDTTDLRAFAEPARQLLGPGYRVHCGSSHVWIKREEQPERLAIVADRYTTAYREWNSPLLAPGAE</sequence>
<accession>A0A7Y0AIU7</accession>
<keyword evidence="2" id="KW-1185">Reference proteome</keyword>
<protein>
    <submittedName>
        <fullName evidence="1">Uncharacterized protein</fullName>
    </submittedName>
</protein>
<evidence type="ECO:0000313" key="2">
    <source>
        <dbReference type="Proteomes" id="UP000559626"/>
    </source>
</evidence>
<name>A0A7Y0AIU7_9BACT</name>
<organism evidence="1 2">
    <name type="scientific">Hymenobacter polaris</name>
    <dbReference type="NCBI Taxonomy" id="2682546"/>
    <lineage>
        <taxon>Bacteria</taxon>
        <taxon>Pseudomonadati</taxon>
        <taxon>Bacteroidota</taxon>
        <taxon>Cytophagia</taxon>
        <taxon>Cytophagales</taxon>
        <taxon>Hymenobacteraceae</taxon>
        <taxon>Hymenobacter</taxon>
    </lineage>
</organism>